<dbReference type="AlphaFoldDB" id="A0A7S2RA79"/>
<dbReference type="EMBL" id="HBHJ01003746">
    <property type="protein sequence ID" value="CAD9665245.1"/>
    <property type="molecule type" value="Transcribed_RNA"/>
</dbReference>
<feature type="chain" id="PRO_5031428778" description="DUF4336 domain-containing protein" evidence="1">
    <location>
        <begin position="26"/>
        <end position="482"/>
    </location>
</feature>
<reference evidence="2" key="1">
    <citation type="submission" date="2021-01" db="EMBL/GenBank/DDBJ databases">
        <authorList>
            <person name="Corre E."/>
            <person name="Pelletier E."/>
            <person name="Niang G."/>
            <person name="Scheremetjew M."/>
            <person name="Finn R."/>
            <person name="Kale V."/>
            <person name="Holt S."/>
            <person name="Cochrane G."/>
            <person name="Meng A."/>
            <person name="Brown T."/>
            <person name="Cohen L."/>
        </authorList>
    </citation>
    <scope>NUCLEOTIDE SEQUENCE</scope>
    <source>
        <strain evidence="2">CCMP1243</strain>
    </source>
</reference>
<protein>
    <recommendedName>
        <fullName evidence="3">DUF4336 domain-containing protein</fullName>
    </recommendedName>
</protein>
<feature type="signal peptide" evidence="1">
    <location>
        <begin position="1"/>
        <end position="25"/>
    </location>
</feature>
<evidence type="ECO:0000313" key="2">
    <source>
        <dbReference type="EMBL" id="CAD9665245.1"/>
    </source>
</evidence>
<name>A0A7S2RA79_9STRA</name>
<dbReference type="Pfam" id="PF14234">
    <property type="entry name" value="DUF4336"/>
    <property type="match status" value="1"/>
</dbReference>
<accession>A0A7S2RA79</accession>
<dbReference type="PANTHER" id="PTHR33835:SF2">
    <property type="entry name" value="LYSINE-TRNA LIGASE"/>
    <property type="match status" value="1"/>
</dbReference>
<dbReference type="InterPro" id="IPR025638">
    <property type="entry name" value="DUF4336"/>
</dbReference>
<proteinExistence type="predicted"/>
<evidence type="ECO:0000256" key="1">
    <source>
        <dbReference type="SAM" id="SignalP"/>
    </source>
</evidence>
<sequence length="482" mass="53976">MFFSRARTATLLLSCCIASLPSGRAFSRNPPPFRTSSSSRRTRFRPARSWTSLWGEPRPDQDAGSIREPVETADTRWALWPALPIAPYGRRKTIRKEVVPEKIWTFDQLQGTLYVHVPVRMTIVKLEAGGLFVYAPVAPTRECLALVRELEEEHGEVSTIVLPTVAVEHKVFAGVFSRSFPKASVWVAPAQYSFPINLPLEFLGFPLDGRTRILPASSKECRGTPDAPPWLAEFEHEILGPLDDAKGNGAFVETAFFHKTTGTLLVVDTIVKVPDSPPAIVEDDTRALLYHARDNFRQVVTDTPEIRRKGWKRISLFALFFQPPFLDVVEVPQCFLDAAETPEPMKKLGWAGLYPFEWDNQAVERSFQALRSGTGLLVAPILQVLILNRQPETVIRWADRVSAWKFSRIIPCHFSSPIEAGPAEFRSAFNFLEDVAVDISPIVGTQGARPLAEDFQALLDAEAGLVKSGSIFDRPKKVRRLF</sequence>
<keyword evidence="1" id="KW-0732">Signal</keyword>
<evidence type="ECO:0008006" key="3">
    <source>
        <dbReference type="Google" id="ProtNLM"/>
    </source>
</evidence>
<gene>
    <name evidence="2" type="ORF">RMAR1173_LOCUS2401</name>
</gene>
<organism evidence="2">
    <name type="scientific">Rhizochromulina marina</name>
    <dbReference type="NCBI Taxonomy" id="1034831"/>
    <lineage>
        <taxon>Eukaryota</taxon>
        <taxon>Sar</taxon>
        <taxon>Stramenopiles</taxon>
        <taxon>Ochrophyta</taxon>
        <taxon>Dictyochophyceae</taxon>
        <taxon>Rhizochromulinales</taxon>
        <taxon>Rhizochromulina</taxon>
    </lineage>
</organism>
<dbReference type="PANTHER" id="PTHR33835">
    <property type="entry name" value="YALI0C07656P"/>
    <property type="match status" value="1"/>
</dbReference>